<dbReference type="STRING" id="279360.MB14_13990"/>
<keyword evidence="1" id="KW-1133">Transmembrane helix</keyword>
<feature type="transmembrane region" description="Helical" evidence="1">
    <location>
        <begin position="144"/>
        <end position="163"/>
    </location>
</feature>
<accession>A0A150XSF3</accession>
<dbReference type="Proteomes" id="UP000075583">
    <property type="component" value="Unassembled WGS sequence"/>
</dbReference>
<evidence type="ECO:0000313" key="2">
    <source>
        <dbReference type="EMBL" id="KYG81689.1"/>
    </source>
</evidence>
<keyword evidence="3" id="KW-1185">Reference proteome</keyword>
<feature type="transmembrane region" description="Helical" evidence="1">
    <location>
        <begin position="111"/>
        <end position="132"/>
    </location>
</feature>
<keyword evidence="1" id="KW-0812">Transmembrane</keyword>
<feature type="transmembrane region" description="Helical" evidence="1">
    <location>
        <begin position="175"/>
        <end position="195"/>
    </location>
</feature>
<name>A0A150XSF3_ROSEK</name>
<evidence type="ECO:0000313" key="3">
    <source>
        <dbReference type="Proteomes" id="UP000075583"/>
    </source>
</evidence>
<dbReference type="EMBL" id="LQZQ01000002">
    <property type="protein sequence ID" value="KYG81689.1"/>
    <property type="molecule type" value="Genomic_DNA"/>
</dbReference>
<feature type="transmembrane region" description="Helical" evidence="1">
    <location>
        <begin position="60"/>
        <end position="78"/>
    </location>
</feature>
<evidence type="ECO:0000256" key="1">
    <source>
        <dbReference type="SAM" id="Phobius"/>
    </source>
</evidence>
<reference evidence="2" key="1">
    <citation type="submission" date="2016-01" db="EMBL/GenBank/DDBJ databases">
        <title>Genome sequencing of Roseivirga ehrenbergii KMM 6017.</title>
        <authorList>
            <person name="Selvaratnam C."/>
            <person name="Thevarajoo S."/>
            <person name="Goh K.M."/>
            <person name="Ee R."/>
            <person name="Chan K.-G."/>
            <person name="Chong C.S."/>
        </authorList>
    </citation>
    <scope>NUCLEOTIDE SEQUENCE [LARGE SCALE GENOMIC DNA]</scope>
    <source>
        <strain evidence="2">KMM 6017</strain>
    </source>
</reference>
<protein>
    <submittedName>
        <fullName evidence="2">Uncharacterized protein</fullName>
    </submittedName>
</protein>
<proteinExistence type="predicted"/>
<sequence length="200" mass="23675">MTNWDYFFVYSSVFSPLIPLFFLLRGRYNAPLRIIILFISLSFLTDLVSVFLFGNNYTVLHLYGFLEALILFWFFNTVIKNQKWIPFLAIAFSVFYLINSIWFEWGVFNTIGRSVECLIMIFLSLRLFYQFFKLEEDIFIDRSPIFWISIGVLVYFSGAFFTFTLSKYILTDAPLWILHNISNVLKNVFLAIGLWKASKK</sequence>
<gene>
    <name evidence="2" type="ORF">MB14_13990</name>
</gene>
<feature type="transmembrane region" description="Helical" evidence="1">
    <location>
        <begin position="6"/>
        <end position="24"/>
    </location>
</feature>
<feature type="transmembrane region" description="Helical" evidence="1">
    <location>
        <begin position="85"/>
        <end position="105"/>
    </location>
</feature>
<organism evidence="2 3">
    <name type="scientific">Roseivirga ehrenbergii (strain DSM 102268 / JCM 13514 / KCTC 12282 / NCIMB 14502 / KMM 6017)</name>
    <dbReference type="NCBI Taxonomy" id="279360"/>
    <lineage>
        <taxon>Bacteria</taxon>
        <taxon>Pseudomonadati</taxon>
        <taxon>Bacteroidota</taxon>
        <taxon>Cytophagia</taxon>
        <taxon>Cytophagales</taxon>
        <taxon>Roseivirgaceae</taxon>
        <taxon>Roseivirga</taxon>
    </lineage>
</organism>
<comment type="caution">
    <text evidence="2">The sequence shown here is derived from an EMBL/GenBank/DDBJ whole genome shotgun (WGS) entry which is preliminary data.</text>
</comment>
<feature type="transmembrane region" description="Helical" evidence="1">
    <location>
        <begin position="36"/>
        <end position="54"/>
    </location>
</feature>
<dbReference type="AlphaFoldDB" id="A0A150XSF3"/>
<keyword evidence="1" id="KW-0472">Membrane</keyword>